<organism evidence="1 2">
    <name type="scientific">Phlebiopsis gigantea (strain 11061_1 CR5-6)</name>
    <name type="common">White-rot fungus</name>
    <name type="synonym">Peniophora gigantea</name>
    <dbReference type="NCBI Taxonomy" id="745531"/>
    <lineage>
        <taxon>Eukaryota</taxon>
        <taxon>Fungi</taxon>
        <taxon>Dikarya</taxon>
        <taxon>Basidiomycota</taxon>
        <taxon>Agaricomycotina</taxon>
        <taxon>Agaricomycetes</taxon>
        <taxon>Polyporales</taxon>
        <taxon>Phanerochaetaceae</taxon>
        <taxon>Phlebiopsis</taxon>
    </lineage>
</organism>
<evidence type="ECO:0000313" key="2">
    <source>
        <dbReference type="Proteomes" id="UP000053257"/>
    </source>
</evidence>
<dbReference type="HOGENOM" id="CLU_2062331_0_0_1"/>
<reference evidence="1 2" key="1">
    <citation type="journal article" date="2014" name="PLoS Genet.">
        <title>Analysis of the Phlebiopsis gigantea genome, transcriptome and secretome provides insight into its pioneer colonization strategies of wood.</title>
        <authorList>
            <person name="Hori C."/>
            <person name="Ishida T."/>
            <person name="Igarashi K."/>
            <person name="Samejima M."/>
            <person name="Suzuki H."/>
            <person name="Master E."/>
            <person name="Ferreira P."/>
            <person name="Ruiz-Duenas F.J."/>
            <person name="Held B."/>
            <person name="Canessa P."/>
            <person name="Larrondo L.F."/>
            <person name="Schmoll M."/>
            <person name="Druzhinina I.S."/>
            <person name="Kubicek C.P."/>
            <person name="Gaskell J.A."/>
            <person name="Kersten P."/>
            <person name="St John F."/>
            <person name="Glasner J."/>
            <person name="Sabat G."/>
            <person name="Splinter BonDurant S."/>
            <person name="Syed K."/>
            <person name="Yadav J."/>
            <person name="Mgbeahuruike A.C."/>
            <person name="Kovalchuk A."/>
            <person name="Asiegbu F.O."/>
            <person name="Lackner G."/>
            <person name="Hoffmeister D."/>
            <person name="Rencoret J."/>
            <person name="Gutierrez A."/>
            <person name="Sun H."/>
            <person name="Lindquist E."/>
            <person name="Barry K."/>
            <person name="Riley R."/>
            <person name="Grigoriev I.V."/>
            <person name="Henrissat B."/>
            <person name="Kues U."/>
            <person name="Berka R.M."/>
            <person name="Martinez A.T."/>
            <person name="Covert S.F."/>
            <person name="Blanchette R.A."/>
            <person name="Cullen D."/>
        </authorList>
    </citation>
    <scope>NUCLEOTIDE SEQUENCE [LARGE SCALE GENOMIC DNA]</scope>
    <source>
        <strain evidence="1 2">11061_1 CR5-6</strain>
    </source>
</reference>
<keyword evidence="2" id="KW-1185">Reference proteome</keyword>
<sequence length="119" mass="13436">MEVILTALKQGMYLSEVFRSAWYWYILICLFDRCHTRISAPIFQAVPQNESRQCLLPTKLAEGPESNPFIVGSHSSNVSTDRFLSTGSSLLSTNPSYTFPASSYDTFWKSFARPSQPSK</sequence>
<dbReference type="EMBL" id="KN840722">
    <property type="protein sequence ID" value="KIP01918.1"/>
    <property type="molecule type" value="Genomic_DNA"/>
</dbReference>
<dbReference type="AlphaFoldDB" id="A0A0C3PAR1"/>
<proteinExistence type="predicted"/>
<evidence type="ECO:0000313" key="1">
    <source>
        <dbReference type="EMBL" id="KIP01918.1"/>
    </source>
</evidence>
<accession>A0A0C3PAR1</accession>
<gene>
    <name evidence="1" type="ORF">PHLGIDRAFT_320928</name>
</gene>
<name>A0A0C3PAR1_PHLG1</name>
<dbReference type="Proteomes" id="UP000053257">
    <property type="component" value="Unassembled WGS sequence"/>
</dbReference>
<protein>
    <submittedName>
        <fullName evidence="1">Uncharacterized protein</fullName>
    </submittedName>
</protein>